<dbReference type="InterPro" id="IPR027417">
    <property type="entry name" value="P-loop_NTPase"/>
</dbReference>
<reference evidence="9" key="1">
    <citation type="submission" date="2021-03" db="EMBL/GenBank/DDBJ databases">
        <authorList>
            <person name="Bekaert M."/>
        </authorList>
    </citation>
    <scope>NUCLEOTIDE SEQUENCE</scope>
</reference>
<dbReference type="GO" id="GO:0007019">
    <property type="term" value="P:microtubule depolymerization"/>
    <property type="evidence" value="ECO:0007669"/>
    <property type="project" value="TreeGrafter"/>
</dbReference>
<dbReference type="InterPro" id="IPR027640">
    <property type="entry name" value="Kinesin-like_fam"/>
</dbReference>
<evidence type="ECO:0000256" key="3">
    <source>
        <dbReference type="ARBA" id="ARBA00022840"/>
    </source>
</evidence>
<comment type="similarity">
    <text evidence="5">Belongs to the TRAFAC class myosin-kinesin ATPase superfamily. Kinesin family.</text>
</comment>
<feature type="region of interest" description="Disordered" evidence="6">
    <location>
        <begin position="1243"/>
        <end position="1262"/>
    </location>
</feature>
<feature type="compositionally biased region" description="Basic residues" evidence="6">
    <location>
        <begin position="692"/>
        <end position="702"/>
    </location>
</feature>
<evidence type="ECO:0000313" key="10">
    <source>
        <dbReference type="Proteomes" id="UP000683360"/>
    </source>
</evidence>
<dbReference type="GO" id="GO:0003777">
    <property type="term" value="F:microtubule motor activity"/>
    <property type="evidence" value="ECO:0007669"/>
    <property type="project" value="InterPro"/>
</dbReference>
<feature type="compositionally biased region" description="Basic and acidic residues" evidence="6">
    <location>
        <begin position="1187"/>
        <end position="1206"/>
    </location>
</feature>
<protein>
    <submittedName>
        <fullName evidence="9">KIF2_24</fullName>
    </submittedName>
</protein>
<feature type="domain" description="GIY-YIG" evidence="8">
    <location>
        <begin position="291"/>
        <end position="387"/>
    </location>
</feature>
<feature type="region of interest" description="Disordered" evidence="6">
    <location>
        <begin position="1182"/>
        <end position="1220"/>
    </location>
</feature>
<evidence type="ECO:0000313" key="9">
    <source>
        <dbReference type="EMBL" id="CAG2235798.1"/>
    </source>
</evidence>
<evidence type="ECO:0000259" key="7">
    <source>
        <dbReference type="PROSITE" id="PS50067"/>
    </source>
</evidence>
<comment type="subcellular location">
    <subcellularLocation>
        <location evidence="1">Cytoplasm</location>
        <location evidence="1">Cytoskeleton</location>
    </subcellularLocation>
</comment>
<name>A0A8S3TWL1_MYTED</name>
<dbReference type="CDD" id="cd10442">
    <property type="entry name" value="GIY-YIG_PLEs"/>
    <property type="match status" value="1"/>
</dbReference>
<evidence type="ECO:0000256" key="2">
    <source>
        <dbReference type="ARBA" id="ARBA00022741"/>
    </source>
</evidence>
<dbReference type="Pfam" id="PF01541">
    <property type="entry name" value="GIY-YIG"/>
    <property type="match status" value="1"/>
</dbReference>
<evidence type="ECO:0000256" key="1">
    <source>
        <dbReference type="ARBA" id="ARBA00004245"/>
    </source>
</evidence>
<dbReference type="FunFam" id="3.40.850.10:FF:000071">
    <property type="entry name" value="Kinesin-like KIF24"/>
    <property type="match status" value="1"/>
</dbReference>
<feature type="compositionally biased region" description="Polar residues" evidence="6">
    <location>
        <begin position="1283"/>
        <end position="1319"/>
    </location>
</feature>
<organism evidence="9 10">
    <name type="scientific">Mytilus edulis</name>
    <name type="common">Blue mussel</name>
    <dbReference type="NCBI Taxonomy" id="6550"/>
    <lineage>
        <taxon>Eukaryota</taxon>
        <taxon>Metazoa</taxon>
        <taxon>Spiralia</taxon>
        <taxon>Lophotrochozoa</taxon>
        <taxon>Mollusca</taxon>
        <taxon>Bivalvia</taxon>
        <taxon>Autobranchia</taxon>
        <taxon>Pteriomorphia</taxon>
        <taxon>Mytilida</taxon>
        <taxon>Mytiloidea</taxon>
        <taxon>Mytilidae</taxon>
        <taxon>Mytilinae</taxon>
        <taxon>Mytilus</taxon>
    </lineage>
</organism>
<dbReference type="Pfam" id="PF26215">
    <property type="entry name" value="HTH_animal"/>
    <property type="match status" value="1"/>
</dbReference>
<feature type="region of interest" description="Disordered" evidence="6">
    <location>
        <begin position="1436"/>
        <end position="1465"/>
    </location>
</feature>
<feature type="compositionally biased region" description="Basic and acidic residues" evidence="6">
    <location>
        <begin position="1334"/>
        <end position="1344"/>
    </location>
</feature>
<dbReference type="Gene3D" id="3.40.1440.10">
    <property type="entry name" value="GIY-YIG endonuclease"/>
    <property type="match status" value="1"/>
</dbReference>
<dbReference type="PANTHER" id="PTHR47971">
    <property type="entry name" value="KINESIN-RELATED PROTEIN 6"/>
    <property type="match status" value="1"/>
</dbReference>
<dbReference type="PROSITE" id="PS50067">
    <property type="entry name" value="KINESIN_MOTOR_2"/>
    <property type="match status" value="1"/>
</dbReference>
<feature type="compositionally biased region" description="Basic and acidic residues" evidence="6">
    <location>
        <begin position="704"/>
        <end position="725"/>
    </location>
</feature>
<dbReference type="Proteomes" id="UP000683360">
    <property type="component" value="Unassembled WGS sequence"/>
</dbReference>
<comment type="caution">
    <text evidence="5">Lacks conserved residue(s) required for the propagation of feature annotation.</text>
</comment>
<feature type="compositionally biased region" description="Low complexity" evidence="6">
    <location>
        <begin position="879"/>
        <end position="888"/>
    </location>
</feature>
<evidence type="ECO:0000256" key="6">
    <source>
        <dbReference type="SAM" id="MobiDB-lite"/>
    </source>
</evidence>
<dbReference type="InterPro" id="IPR035901">
    <property type="entry name" value="GIY-YIG_endonuc_sf"/>
</dbReference>
<dbReference type="InterPro" id="IPR036961">
    <property type="entry name" value="Kinesin_motor_dom_sf"/>
</dbReference>
<keyword evidence="4" id="KW-0963">Cytoplasm</keyword>
<proteinExistence type="inferred from homology"/>
<dbReference type="GO" id="GO:0008017">
    <property type="term" value="F:microtubule binding"/>
    <property type="evidence" value="ECO:0007669"/>
    <property type="project" value="InterPro"/>
</dbReference>
<feature type="compositionally biased region" description="Polar residues" evidence="6">
    <location>
        <begin position="1371"/>
        <end position="1404"/>
    </location>
</feature>
<dbReference type="GO" id="GO:0005524">
    <property type="term" value="F:ATP binding"/>
    <property type="evidence" value="ECO:0007669"/>
    <property type="project" value="UniProtKB-KW"/>
</dbReference>
<dbReference type="Gene3D" id="3.40.850.10">
    <property type="entry name" value="Kinesin motor domain"/>
    <property type="match status" value="1"/>
</dbReference>
<feature type="domain" description="Kinesin motor" evidence="7">
    <location>
        <begin position="509"/>
        <end position="650"/>
    </location>
</feature>
<dbReference type="PROSITE" id="PS50164">
    <property type="entry name" value="GIY_YIG"/>
    <property type="match status" value="1"/>
</dbReference>
<feature type="region of interest" description="Disordered" evidence="6">
    <location>
        <begin position="982"/>
        <end position="1002"/>
    </location>
</feature>
<dbReference type="InterPro" id="IPR001752">
    <property type="entry name" value="Kinesin_motor_dom"/>
</dbReference>
<feature type="compositionally biased region" description="Polar residues" evidence="6">
    <location>
        <begin position="929"/>
        <end position="961"/>
    </location>
</feature>
<dbReference type="EMBL" id="CAJPWZ010002329">
    <property type="protein sequence ID" value="CAG2235798.1"/>
    <property type="molecule type" value="Genomic_DNA"/>
</dbReference>
<evidence type="ECO:0000256" key="5">
    <source>
        <dbReference type="PROSITE-ProRule" id="PRU00283"/>
    </source>
</evidence>
<evidence type="ECO:0000259" key="8">
    <source>
        <dbReference type="PROSITE" id="PS50164"/>
    </source>
</evidence>
<dbReference type="PANTHER" id="PTHR47971:SF20">
    <property type="entry name" value="KINESIN-LIKE PROTEIN KIF24"/>
    <property type="match status" value="1"/>
</dbReference>
<evidence type="ECO:0000256" key="4">
    <source>
        <dbReference type="ARBA" id="ARBA00023212"/>
    </source>
</evidence>
<dbReference type="Pfam" id="PF00225">
    <property type="entry name" value="Kinesin"/>
    <property type="match status" value="1"/>
</dbReference>
<dbReference type="PROSITE" id="PS00411">
    <property type="entry name" value="KINESIN_MOTOR_1"/>
    <property type="match status" value="1"/>
</dbReference>
<keyword evidence="3" id="KW-0067">ATP-binding</keyword>
<dbReference type="InterPro" id="IPR000305">
    <property type="entry name" value="GIY-YIG_endonuc"/>
</dbReference>
<dbReference type="GO" id="GO:0005874">
    <property type="term" value="C:microtubule"/>
    <property type="evidence" value="ECO:0007669"/>
    <property type="project" value="TreeGrafter"/>
</dbReference>
<gene>
    <name evidence="9" type="ORF">MEDL_48317</name>
</gene>
<dbReference type="OrthoDB" id="3176171at2759"/>
<feature type="region of interest" description="Disordered" evidence="6">
    <location>
        <begin position="1122"/>
        <end position="1154"/>
    </location>
</feature>
<feature type="compositionally biased region" description="Basic and acidic residues" evidence="6">
    <location>
        <begin position="1125"/>
        <end position="1145"/>
    </location>
</feature>
<dbReference type="SMART" id="SM00129">
    <property type="entry name" value="KISc"/>
    <property type="match status" value="1"/>
</dbReference>
<feature type="compositionally biased region" description="Low complexity" evidence="6">
    <location>
        <begin position="1361"/>
        <end position="1370"/>
    </location>
</feature>
<feature type="region of interest" description="Disordered" evidence="6">
    <location>
        <begin position="1271"/>
        <end position="1404"/>
    </location>
</feature>
<accession>A0A8S3TWL1</accession>
<feature type="compositionally biased region" description="Polar residues" evidence="6">
    <location>
        <begin position="1453"/>
        <end position="1465"/>
    </location>
</feature>
<feature type="region of interest" description="Disordered" evidence="6">
    <location>
        <begin position="682"/>
        <end position="961"/>
    </location>
</feature>
<dbReference type="GO" id="GO:0007018">
    <property type="term" value="P:microtubule-based movement"/>
    <property type="evidence" value="ECO:0007669"/>
    <property type="project" value="InterPro"/>
</dbReference>
<dbReference type="InterPro" id="IPR058912">
    <property type="entry name" value="HTH_animal"/>
</dbReference>
<sequence length="1544" mass="172655">MGTIMAPEHAIIFMDKLEREFLNIQILKPLIWWRYIDDIFFIWPHTRKDLDSFISALNQFHPSIKFTSHISAEKVDFLDTTVVNNQGKLHTTLYTKPTDAHLVLHYNSCHPKHQKESIPFSQALRIRRICTEINDFEFHTNLMKKHFLTQGYPCQVVESAIFKAKSLNRNDLLKLNETDQPVKSDIIPLVINYHPKIKNLNSTINQRKVILKRTPETQTLVTQKLTVSYRRALSIRQILVKTEIVCKETHKGSHPCGMNCYLCKLMKTAESAKSTVNIYQIDIKHEITCNTESVVYLIECKQCKKQYIGQTENSLKERFRGHLQDINTENNTKPVSKHFTLNGHNKHNVTITGITTTEQNINVRLRTEEALIHRFGSTEPRKRPKNSFKHNPQEMAKAVEKLRPLFEAVQKKEWNGKTPTFRTVAGKSSYETNNLLLQDRKDHQPVPLNKNLSDSDTSILNNTPQYITNEYGYVMDQTQEDHIDLTTSSSDETICLDELPEELWDRQVFVIDYGNNARSKGATGVNPDSSRSHAVLQLEIRNSSDKRVGRISFIDLAGSERASDVTDTDRQTRLEGAEINQSLLALKECIRSIDQESKHKPFRQSKLTHILKESFTGNSKTCMIANISPTKSSCEHTLNTLRYADRVKELRKQGIPAGSRASVSSSLLLNIPPSGGPSVFHPNNILCSSTPVRHKTTRHTGSHRGAERGSDRDSRGSERDFHLDPNETPIKGLGVKRKTVNKSAAKPAQPKPTPSVPTRTSVVRHVARSSSSQSESDHVDSDSCNIDTNAKTVKPATASGQNVPVIKSTDTENDFPTTDFNNEEELNDLNRSSGKYGTLPVSRANNPTGGSALKLSTAGHPLPVVDWSSHGAIPKHTGSQSSQVSSSSAAPVLRQKVYKDPGEQETNEPYVSNDLSQKKPGNHIAPAANNLSQPKTNTKSVPSSTEVTTPRLSDSSPQHHNQFQPVLSESFEDDMLFDKPSFQSSVSQRIQRTPSNGDNGMNNLGLSRGREVQLKTPQDPSVHPILPAVMPAKSSDLTTFSQRSPARFKSHFEQPELEPPPFHLALVNPTESRPKLARTPPLILTQSHAESQGFHRPNVDISSILEGVNEHRRMQLDMEANAQKTHGERNHHVERKNLRPDRNESPSEQLPLDVSPLSTNQWYQTPADFAVHIATSIQKSVNISTDQHSDHEETQKPERNNNKYDKYNFAPSEENSPSYRPVVQEFEETGLKTVEDNLSEFLPIQKRPGNHDKPAQSLSVAHRDVASRLKSAFSKNEPHSSRSKPAQNNLSGHSDSGLATTVSSDNTHIGSPKMLNNNHSKQKSKENSALSDSDIYKHARDSLHHVKKGRQPRSRSPVSDRSTGSTGSRTPVSQRNMYSPVSQRTVHSPVNQRNVNSPVGSSHSINNVIKTEKLNIGSAFSPIHPQPVTTSALSKTTVGHSHKDIVHPKPVLSPTSSDPRSVDTESTSLRQRLISSHEDQLASVTSLCKQEMKLLLGAKAGQKTFDEYIMRVSGILSQKMSAIRLLQEQIDGYVASKLQDEEIS</sequence>
<comment type="caution">
    <text evidence="9">The sequence shown here is derived from an EMBL/GenBank/DDBJ whole genome shotgun (WGS) entry which is preliminary data.</text>
</comment>
<dbReference type="SUPFAM" id="SSF52540">
    <property type="entry name" value="P-loop containing nucleoside triphosphate hydrolases"/>
    <property type="match status" value="1"/>
</dbReference>
<dbReference type="PRINTS" id="PR00380">
    <property type="entry name" value="KINESINHEAVY"/>
</dbReference>
<dbReference type="InterPro" id="IPR019821">
    <property type="entry name" value="Kinesin_motor_CS"/>
</dbReference>
<keyword evidence="4" id="KW-0206">Cytoskeleton</keyword>
<keyword evidence="10" id="KW-1185">Reference proteome</keyword>
<keyword evidence="2" id="KW-0547">Nucleotide-binding</keyword>
<dbReference type="SUPFAM" id="SSF82771">
    <property type="entry name" value="GIY-YIG endonuclease"/>
    <property type="match status" value="1"/>
</dbReference>
<feature type="compositionally biased region" description="Low complexity" evidence="6">
    <location>
        <begin position="761"/>
        <end position="774"/>
    </location>
</feature>